<accession>A0A9D3U6F7</accession>
<keyword evidence="1" id="KW-1133">Transmembrane helix</keyword>
<dbReference type="EMBL" id="JAIQCV010000013">
    <property type="protein sequence ID" value="KAH1030753.1"/>
    <property type="molecule type" value="Genomic_DNA"/>
</dbReference>
<name>A0A9D3U6F7_9ROSI</name>
<reference evidence="2 3" key="1">
    <citation type="journal article" date="2021" name="Plant Biotechnol. J.">
        <title>Multi-omics assisted identification of the key and species-specific regulatory components of drought-tolerant mechanisms in Gossypium stocksii.</title>
        <authorList>
            <person name="Yu D."/>
            <person name="Ke L."/>
            <person name="Zhang D."/>
            <person name="Wu Y."/>
            <person name="Sun Y."/>
            <person name="Mei J."/>
            <person name="Sun J."/>
            <person name="Sun Y."/>
        </authorList>
    </citation>
    <scope>NUCLEOTIDE SEQUENCE [LARGE SCALE GENOMIC DNA]</scope>
    <source>
        <strain evidence="3">cv. E1</strain>
        <tissue evidence="2">Leaf</tissue>
    </source>
</reference>
<gene>
    <name evidence="2" type="ORF">J1N35_042927</name>
</gene>
<sequence length="105" mass="11129">MRSANLSNVRAQQCKLYSCVPVEDSKQSASLSKCESIELQAEVADGLNASPSGCKPKWRTHGGQVGVLKMANHAAVMFLLSAYSLYACCSSCACCSSIFSVLVAM</sequence>
<evidence type="ECO:0000313" key="3">
    <source>
        <dbReference type="Proteomes" id="UP000828251"/>
    </source>
</evidence>
<dbReference type="Proteomes" id="UP000828251">
    <property type="component" value="Unassembled WGS sequence"/>
</dbReference>
<proteinExistence type="predicted"/>
<keyword evidence="1" id="KW-0472">Membrane</keyword>
<organism evidence="2 3">
    <name type="scientific">Gossypium stocksii</name>
    <dbReference type="NCBI Taxonomy" id="47602"/>
    <lineage>
        <taxon>Eukaryota</taxon>
        <taxon>Viridiplantae</taxon>
        <taxon>Streptophyta</taxon>
        <taxon>Embryophyta</taxon>
        <taxon>Tracheophyta</taxon>
        <taxon>Spermatophyta</taxon>
        <taxon>Magnoliopsida</taxon>
        <taxon>eudicotyledons</taxon>
        <taxon>Gunneridae</taxon>
        <taxon>Pentapetalae</taxon>
        <taxon>rosids</taxon>
        <taxon>malvids</taxon>
        <taxon>Malvales</taxon>
        <taxon>Malvaceae</taxon>
        <taxon>Malvoideae</taxon>
        <taxon>Gossypium</taxon>
    </lineage>
</organism>
<evidence type="ECO:0000313" key="2">
    <source>
        <dbReference type="EMBL" id="KAH1030753.1"/>
    </source>
</evidence>
<keyword evidence="1" id="KW-0812">Transmembrane</keyword>
<keyword evidence="3" id="KW-1185">Reference proteome</keyword>
<comment type="caution">
    <text evidence="2">The sequence shown here is derived from an EMBL/GenBank/DDBJ whole genome shotgun (WGS) entry which is preliminary data.</text>
</comment>
<dbReference type="AlphaFoldDB" id="A0A9D3U6F7"/>
<evidence type="ECO:0000256" key="1">
    <source>
        <dbReference type="SAM" id="Phobius"/>
    </source>
</evidence>
<protein>
    <submittedName>
        <fullName evidence="2">Uncharacterized protein</fullName>
    </submittedName>
</protein>
<feature type="transmembrane region" description="Helical" evidence="1">
    <location>
        <begin position="78"/>
        <end position="104"/>
    </location>
</feature>